<dbReference type="Pfam" id="PF00534">
    <property type="entry name" value="Glycos_transf_1"/>
    <property type="match status" value="1"/>
</dbReference>
<dbReference type="Proteomes" id="UP000610611">
    <property type="component" value="Unassembled WGS sequence"/>
</dbReference>
<evidence type="ECO:0000259" key="1">
    <source>
        <dbReference type="Pfam" id="PF00534"/>
    </source>
</evidence>
<feature type="domain" description="Glycosyl transferase family 1" evidence="1">
    <location>
        <begin position="187"/>
        <end position="347"/>
    </location>
</feature>
<proteinExistence type="predicted"/>
<gene>
    <name evidence="2" type="ORF">GOC83_10035</name>
</gene>
<evidence type="ECO:0000313" key="3">
    <source>
        <dbReference type="Proteomes" id="UP000610611"/>
    </source>
</evidence>
<dbReference type="SUPFAM" id="SSF53756">
    <property type="entry name" value="UDP-Glycosyltransferase/glycogen phosphorylase"/>
    <property type="match status" value="1"/>
</dbReference>
<dbReference type="PANTHER" id="PTHR12526">
    <property type="entry name" value="GLYCOSYLTRANSFERASE"/>
    <property type="match status" value="1"/>
</dbReference>
<dbReference type="InterPro" id="IPR001296">
    <property type="entry name" value="Glyco_trans_1"/>
</dbReference>
<accession>A0A847U147</accession>
<dbReference type="AlphaFoldDB" id="A0A847U147"/>
<dbReference type="EMBL" id="WOWB01000001">
    <property type="protein sequence ID" value="NLV06466.1"/>
    <property type="molecule type" value="Genomic_DNA"/>
</dbReference>
<comment type="caution">
    <text evidence="2">The sequence shown here is derived from an EMBL/GenBank/DDBJ whole genome shotgun (WGS) entry which is preliminary data.</text>
</comment>
<sequence length="373" mass="41503">MGQDSGGLPHYTAALANAAADYARVSVLKATATSADDMLDEDVEVYNVFKPTKISMQNLFDFNIPIKKNLIGLLSYRNIRLVNQLDPDIVHDPTDEFPQVSLFSYVYSVYKDRPYVVTLHEVEHGSGELIMKLADAVISSVPDFPKDAAIVHSEDQRNALLAQDRNIDTISVIPHGVHTFFNDYNYEKKPEEENHALFFGSLIPPKGIEYLINSVPYVVERLPDFTLTIAGKGDIPKDCSSVIEEYSDHISIRNEFIPNDEVGVLFSRSQVVVLPYKSGWQTGHSGTLSTAFAFEKPVVTSHVGEFPELVEDTGAGVVVEPENERAVADGIIEVLTDEKKRRHMAESSGEMADKLSWESVAKQHLNLYKSLSQ</sequence>
<evidence type="ECO:0000313" key="2">
    <source>
        <dbReference type="EMBL" id="NLV06466.1"/>
    </source>
</evidence>
<dbReference type="CDD" id="cd03801">
    <property type="entry name" value="GT4_PimA-like"/>
    <property type="match status" value="1"/>
</dbReference>
<dbReference type="Gene3D" id="3.40.50.2000">
    <property type="entry name" value="Glycogen Phosphorylase B"/>
    <property type="match status" value="2"/>
</dbReference>
<reference evidence="2" key="1">
    <citation type="submission" date="2019-12" db="EMBL/GenBank/DDBJ databases">
        <title>The whole-genome sequencing of Haloarcula japonica strain pws8.</title>
        <authorList>
            <person name="Verma D.K."/>
            <person name="Gopal K."/>
            <person name="Prasad E.S."/>
        </authorList>
    </citation>
    <scope>NUCLEOTIDE SEQUENCE</scope>
    <source>
        <strain evidence="2">Pws8</strain>
    </source>
</reference>
<organism evidence="2 3">
    <name type="scientific">Haloarcula rubripromontorii</name>
    <dbReference type="NCBI Taxonomy" id="1705562"/>
    <lineage>
        <taxon>Archaea</taxon>
        <taxon>Methanobacteriati</taxon>
        <taxon>Methanobacteriota</taxon>
        <taxon>Stenosarchaea group</taxon>
        <taxon>Halobacteria</taxon>
        <taxon>Halobacteriales</taxon>
        <taxon>Haloarculaceae</taxon>
        <taxon>Haloarcula</taxon>
    </lineage>
</organism>
<name>A0A847U147_9EURY</name>
<dbReference type="GO" id="GO:0016757">
    <property type="term" value="F:glycosyltransferase activity"/>
    <property type="evidence" value="ECO:0007669"/>
    <property type="project" value="InterPro"/>
</dbReference>
<keyword evidence="2" id="KW-0808">Transferase</keyword>
<protein>
    <submittedName>
        <fullName evidence="2">Glycosyltransferase</fullName>
    </submittedName>
</protein>